<keyword evidence="2" id="KW-1185">Reference proteome</keyword>
<dbReference type="STRING" id="281362.AT959_17945"/>
<gene>
    <name evidence="1" type="ORF">AT959_17945</name>
</gene>
<evidence type="ECO:0000313" key="2">
    <source>
        <dbReference type="Proteomes" id="UP000070186"/>
    </source>
</evidence>
<dbReference type="RefSeq" id="WP_066886137.1">
    <property type="nucleotide sequence ID" value="NZ_LODL01000035.1"/>
</dbReference>
<organism evidence="1 2">
    <name type="scientific">Dechloromonas denitrificans</name>
    <dbReference type="NCBI Taxonomy" id="281362"/>
    <lineage>
        <taxon>Bacteria</taxon>
        <taxon>Pseudomonadati</taxon>
        <taxon>Pseudomonadota</taxon>
        <taxon>Betaproteobacteria</taxon>
        <taxon>Rhodocyclales</taxon>
        <taxon>Azonexaceae</taxon>
        <taxon>Dechloromonas</taxon>
    </lineage>
</organism>
<dbReference type="Gene3D" id="1.10.645.10">
    <property type="entry name" value="Cytochrome-c3 Hydrogenase, chain B"/>
    <property type="match status" value="1"/>
</dbReference>
<dbReference type="InterPro" id="IPR029014">
    <property type="entry name" value="NiFe-Hase_large"/>
</dbReference>
<dbReference type="AlphaFoldDB" id="A0A133XFU4"/>
<sequence length="300" mass="32321">MTTSGGLLTVRARYANGGLSDIAVDLQRPPVTRLFIGQPPEAVIKTVPYIYTLCAHAQRAAAQAALAAADGVERRPVDDAELWIELLHENFWRLLLDWPPTLGLPPAKEAFVAWRAERLGTNRVAATQSLVDGTLAELAEKCRLQLVDRRHALNFAFPALNPQAWLAYWQGAVAEHPAVRHPVSIGAAFAHRLAEVEAATAALAENRPYPLAAAGDDGWGVAQTITARGALTHAVRVVEGKVMNYRVWAPTDCHFAAAGPLAALLAGARVADFCAARRLVEQAVLALDPCLPYVLELEDA</sequence>
<proteinExistence type="predicted"/>
<dbReference type="EMBL" id="LODL01000035">
    <property type="protein sequence ID" value="KXB29804.1"/>
    <property type="molecule type" value="Genomic_DNA"/>
</dbReference>
<dbReference type="Proteomes" id="UP000070186">
    <property type="component" value="Unassembled WGS sequence"/>
</dbReference>
<accession>A0A133XFU4</accession>
<reference evidence="1 2" key="1">
    <citation type="submission" date="2015-12" db="EMBL/GenBank/DDBJ databases">
        <title>Nitrous oxide reduction kinetics distinguish bacteria harboring typical versus atypical NosZ.</title>
        <authorList>
            <person name="Yoon S."/>
            <person name="Nissen S."/>
            <person name="Park D."/>
            <person name="Sanford R.A."/>
            <person name="Loeffler F.E."/>
        </authorList>
    </citation>
    <scope>NUCLEOTIDE SEQUENCE [LARGE SCALE GENOMIC DNA]</scope>
    <source>
        <strain evidence="1 2">ATCC BAA-841</strain>
    </source>
</reference>
<evidence type="ECO:0000313" key="1">
    <source>
        <dbReference type="EMBL" id="KXB29804.1"/>
    </source>
</evidence>
<dbReference type="SUPFAM" id="SSF56762">
    <property type="entry name" value="HydB/Nqo4-like"/>
    <property type="match status" value="1"/>
</dbReference>
<protein>
    <recommendedName>
        <fullName evidence="3">Ni,Fe-hydrogenase I large subunit</fullName>
    </recommendedName>
</protein>
<comment type="caution">
    <text evidence="1">The sequence shown here is derived from an EMBL/GenBank/DDBJ whole genome shotgun (WGS) entry which is preliminary data.</text>
</comment>
<name>A0A133XFU4_9RHOO</name>
<evidence type="ECO:0008006" key="3">
    <source>
        <dbReference type="Google" id="ProtNLM"/>
    </source>
</evidence>